<keyword evidence="4" id="KW-1134">Transmembrane beta strand</keyword>
<name>A0A7X5QUX4_9GAMM</name>
<evidence type="ECO:0000256" key="7">
    <source>
        <dbReference type="ARBA" id="ARBA00023136"/>
    </source>
</evidence>
<dbReference type="InterPro" id="IPR043142">
    <property type="entry name" value="PapC-like_C_sf"/>
</dbReference>
<dbReference type="Proteomes" id="UP000518878">
    <property type="component" value="Unassembled WGS sequence"/>
</dbReference>
<gene>
    <name evidence="11" type="ORF">HBF32_10470</name>
</gene>
<dbReference type="InterPro" id="IPR025949">
    <property type="entry name" value="PapC-like_C"/>
</dbReference>
<dbReference type="PANTHER" id="PTHR30451">
    <property type="entry name" value="OUTER MEMBRANE USHER PROTEIN"/>
    <property type="match status" value="1"/>
</dbReference>
<keyword evidence="12" id="KW-1185">Reference proteome</keyword>
<keyword evidence="5" id="KW-0812">Transmembrane</keyword>
<protein>
    <submittedName>
        <fullName evidence="11">Fimbrial biogenesis outer membrane usher protein</fullName>
    </submittedName>
</protein>
<feature type="domain" description="PapC N-terminal" evidence="10">
    <location>
        <begin position="15"/>
        <end position="154"/>
    </location>
</feature>
<dbReference type="Gene3D" id="2.60.40.2610">
    <property type="entry name" value="Outer membrane usher protein FimD, plug domain"/>
    <property type="match status" value="1"/>
</dbReference>
<comment type="caution">
    <text evidence="11">The sequence shown here is derived from an EMBL/GenBank/DDBJ whole genome shotgun (WGS) entry which is preliminary data.</text>
</comment>
<dbReference type="Pfam" id="PF00577">
    <property type="entry name" value="Usher"/>
    <property type="match status" value="2"/>
</dbReference>
<dbReference type="EMBL" id="JAAQTL010000001">
    <property type="protein sequence ID" value="NID15881.1"/>
    <property type="molecule type" value="Genomic_DNA"/>
</dbReference>
<evidence type="ECO:0000313" key="12">
    <source>
        <dbReference type="Proteomes" id="UP000518878"/>
    </source>
</evidence>
<dbReference type="AlphaFoldDB" id="A0A7X5QUX4"/>
<keyword evidence="3" id="KW-0813">Transport</keyword>
<sequence>MTVRVAQAQDTPVVFDAAFLQAADAAALDMSRFALGNPVLPGDYDVDVWMNGEWQARKSVRFVAHGGGADAGPCIAREELVAYGLDPASLPAVDDDPCLPMAQRVASATTRFDVSEQRLDIEVPQAAMSRRRPGAVPPGQWDHGMTAGLLAWRAGARRTDSPRRSDASVHADADAGVNVGPWRLRHAASLSGGHYSRRHAYVERPVAEWRAQLRTGVFPLGNGTFPAIQLRGISLASDARMAADALAGYAPRVKGIAAAHATVRITQNGILLRELVVPPGPFEVDDLHAAGRGGDIQVDIEEHGRHRTFRVPFFPVPELLREGSTAYTLSAGRGMVGRGRSHGVVQADGRHGFPGELTGHAGGRLSRGIASLVVGGAIATLGGAFALDIARSRRSGSGSTGLWRMRHGRQWADGTLVSLGMAKGREGVSRAMGGSTVRADAMRRIDVLIQKDFGGRGILGVNASHVAHARGKGGALEQAVSWTRTWGRLGMDVSLRRSRRHDLAGRFSETAGQVNVSMPLGATASAARLHATALAGAHADGARLGIHGNVGEAAETRYGAAVGRDRRKGSRFDASVSRRMAAGEVVATIDSSPVARAGSLSASGGLIFHRGGITPAQRLGDAVALVQARGAQGAGVAGGTGARIGRRGHAVVPHLTPYRWNTVDLDPAGTSLDVGFVATHRRVAPTAGAVVLVAFETELAKTVLVAGRLADGRPLPFGAEVLDSQDRSVGLVGQGGRIFLRTERTDGQWTVRWSGDATGRCVLRIAPDATTAAGEPRLTGACE</sequence>
<evidence type="ECO:0000256" key="1">
    <source>
        <dbReference type="ARBA" id="ARBA00004571"/>
    </source>
</evidence>
<dbReference type="Gene3D" id="2.60.40.3110">
    <property type="match status" value="1"/>
</dbReference>
<dbReference type="InterPro" id="IPR037224">
    <property type="entry name" value="PapC_N_sf"/>
</dbReference>
<dbReference type="Pfam" id="PF13953">
    <property type="entry name" value="PapC_C"/>
    <property type="match status" value="1"/>
</dbReference>
<evidence type="ECO:0000256" key="4">
    <source>
        <dbReference type="ARBA" id="ARBA00022452"/>
    </source>
</evidence>
<evidence type="ECO:0000259" key="10">
    <source>
        <dbReference type="Pfam" id="PF13954"/>
    </source>
</evidence>
<evidence type="ECO:0000259" key="9">
    <source>
        <dbReference type="Pfam" id="PF13953"/>
    </source>
</evidence>
<dbReference type="GO" id="GO:0009279">
    <property type="term" value="C:cell outer membrane"/>
    <property type="evidence" value="ECO:0007669"/>
    <property type="project" value="UniProtKB-SubCell"/>
</dbReference>
<dbReference type="SUPFAM" id="SSF141729">
    <property type="entry name" value="FimD N-terminal domain-like"/>
    <property type="match status" value="1"/>
</dbReference>
<dbReference type="GO" id="GO:0015473">
    <property type="term" value="F:fimbrial usher porin activity"/>
    <property type="evidence" value="ECO:0007669"/>
    <property type="project" value="InterPro"/>
</dbReference>
<dbReference type="GO" id="GO:0009297">
    <property type="term" value="P:pilus assembly"/>
    <property type="evidence" value="ECO:0007669"/>
    <property type="project" value="InterPro"/>
</dbReference>
<dbReference type="Gene3D" id="3.10.20.410">
    <property type="match status" value="1"/>
</dbReference>
<feature type="domain" description="PapC-like C-terminal" evidence="9">
    <location>
        <begin position="708"/>
        <end position="765"/>
    </location>
</feature>
<organism evidence="11 12">
    <name type="scientific">Luteibacter yeojuensis</name>
    <dbReference type="NCBI Taxonomy" id="345309"/>
    <lineage>
        <taxon>Bacteria</taxon>
        <taxon>Pseudomonadati</taxon>
        <taxon>Pseudomonadota</taxon>
        <taxon>Gammaproteobacteria</taxon>
        <taxon>Lysobacterales</taxon>
        <taxon>Rhodanobacteraceae</taxon>
        <taxon>Luteibacter</taxon>
    </lineage>
</organism>
<dbReference type="InterPro" id="IPR000015">
    <property type="entry name" value="Fimb_usher"/>
</dbReference>
<evidence type="ECO:0000256" key="6">
    <source>
        <dbReference type="ARBA" id="ARBA00022729"/>
    </source>
</evidence>
<dbReference type="InterPro" id="IPR025885">
    <property type="entry name" value="PapC_N"/>
</dbReference>
<evidence type="ECO:0000256" key="8">
    <source>
        <dbReference type="ARBA" id="ARBA00023237"/>
    </source>
</evidence>
<accession>A0A7X5QUX4</accession>
<dbReference type="Pfam" id="PF13954">
    <property type="entry name" value="PapC_N"/>
    <property type="match status" value="1"/>
</dbReference>
<reference evidence="11 12" key="1">
    <citation type="journal article" date="2006" name="Int. J. Syst. Evol. Microbiol.">
        <title>Dyella yeojuensis sp. nov., isolated from greenhouse soil in Korea.</title>
        <authorList>
            <person name="Kim B.Y."/>
            <person name="Weon H.Y."/>
            <person name="Lee K.H."/>
            <person name="Seok S.J."/>
            <person name="Kwon S.W."/>
            <person name="Go S.J."/>
            <person name="Stackebrandt E."/>
        </authorList>
    </citation>
    <scope>NUCLEOTIDE SEQUENCE [LARGE SCALE GENOMIC DNA]</scope>
    <source>
        <strain evidence="11 12">DSM 17673</strain>
    </source>
</reference>
<proteinExistence type="inferred from homology"/>
<evidence type="ECO:0000256" key="2">
    <source>
        <dbReference type="ARBA" id="ARBA00008064"/>
    </source>
</evidence>
<evidence type="ECO:0000313" key="11">
    <source>
        <dbReference type="EMBL" id="NID15881.1"/>
    </source>
</evidence>
<evidence type="ECO:0000256" key="3">
    <source>
        <dbReference type="ARBA" id="ARBA00022448"/>
    </source>
</evidence>
<comment type="similarity">
    <text evidence="2">Belongs to the fimbrial export usher family.</text>
</comment>
<dbReference type="InterPro" id="IPR042186">
    <property type="entry name" value="FimD_plug_dom"/>
</dbReference>
<keyword evidence="7" id="KW-0472">Membrane</keyword>
<keyword evidence="6" id="KW-0732">Signal</keyword>
<dbReference type="PANTHER" id="PTHR30451:SF20">
    <property type="entry name" value="FIMBRIAE USHER"/>
    <property type="match status" value="1"/>
</dbReference>
<comment type="subcellular location">
    <subcellularLocation>
        <location evidence="1">Cell outer membrane</location>
        <topology evidence="1">Multi-pass membrane protein</topology>
    </subcellularLocation>
</comment>
<dbReference type="Gene3D" id="2.60.40.2070">
    <property type="match status" value="1"/>
</dbReference>
<evidence type="ECO:0000256" key="5">
    <source>
        <dbReference type="ARBA" id="ARBA00022692"/>
    </source>
</evidence>
<keyword evidence="8" id="KW-0998">Cell outer membrane</keyword>
<dbReference type="RefSeq" id="WP_166699570.1">
    <property type="nucleotide sequence ID" value="NZ_JAAQTL010000001.1"/>
</dbReference>